<dbReference type="Pfam" id="PF02615">
    <property type="entry name" value="Ldh_2"/>
    <property type="match status" value="1"/>
</dbReference>
<comment type="caution">
    <text evidence="4">The sequence shown here is derived from an EMBL/GenBank/DDBJ whole genome shotgun (WGS) entry which is preliminary data.</text>
</comment>
<keyword evidence="2" id="KW-0560">Oxidoreductase</keyword>
<sequence length="337" mass="35690">MQTVAKVEQAALAALQKAGIPRNHSEIQTSLLLDAEMRGVPSHGLLRLPRVVERVLNGVTDPLAKGIHNWRGEAFLEVDGQHGLGPVVAMSALDAASQRLKSAGSCVVAIRNCDHLGMLAWYAENLARQGKILLGMTISEALVHPWGGRRAMIGTNPLTIGVPAEPEPFVFDMATSLVSMGKIHDHANRAAPIPAGWALDAEGLPTTDAEKAKAGSIAPFGGAKGYGLGLAFEVLVAALTGSSLGTAVRGTLDSTHPCNKGDLFIVMEPASGMTSIISDYLNALRDTPPSDPENPVRVPGDRSVKSRIRAEKEGLNIAPEVWERIQHLAQTDRTPAN</sequence>
<dbReference type="InterPro" id="IPR003767">
    <property type="entry name" value="Malate/L-lactate_DH-like"/>
</dbReference>
<accession>A0ABU1MGF5</accession>
<name>A0ABU1MGF5_9HYPH</name>
<organism evidence="4 5">
    <name type="scientific">Brucella pseudogrignonensis</name>
    <dbReference type="NCBI Taxonomy" id="419475"/>
    <lineage>
        <taxon>Bacteria</taxon>
        <taxon>Pseudomonadati</taxon>
        <taxon>Pseudomonadota</taxon>
        <taxon>Alphaproteobacteria</taxon>
        <taxon>Hyphomicrobiales</taxon>
        <taxon>Brucellaceae</taxon>
        <taxon>Brucella/Ochrobactrum group</taxon>
        <taxon>Brucella</taxon>
    </lineage>
</organism>
<reference evidence="4 5" key="1">
    <citation type="submission" date="2023-07" db="EMBL/GenBank/DDBJ databases">
        <title>Sorghum-associated microbial communities from plants grown in Nebraska, USA.</title>
        <authorList>
            <person name="Schachtman D."/>
        </authorList>
    </citation>
    <scope>NUCLEOTIDE SEQUENCE [LARGE SCALE GENOMIC DNA]</scope>
    <source>
        <strain evidence="4 5">DS1730</strain>
    </source>
</reference>
<dbReference type="Proteomes" id="UP001184614">
    <property type="component" value="Unassembled WGS sequence"/>
</dbReference>
<evidence type="ECO:0000313" key="5">
    <source>
        <dbReference type="Proteomes" id="UP001184614"/>
    </source>
</evidence>
<dbReference type="EMBL" id="JAVDQT010000014">
    <property type="protein sequence ID" value="MDR6434691.1"/>
    <property type="molecule type" value="Genomic_DNA"/>
</dbReference>
<evidence type="ECO:0000256" key="3">
    <source>
        <dbReference type="SAM" id="MobiDB-lite"/>
    </source>
</evidence>
<feature type="region of interest" description="Disordered" evidence="3">
    <location>
        <begin position="286"/>
        <end position="307"/>
    </location>
</feature>
<evidence type="ECO:0000313" key="4">
    <source>
        <dbReference type="EMBL" id="MDR6434691.1"/>
    </source>
</evidence>
<dbReference type="Gene3D" id="3.30.60.50">
    <property type="entry name" value="Hypothetical oxidoreductase yiak, domain 3"/>
    <property type="match status" value="1"/>
</dbReference>
<dbReference type="SUPFAM" id="SSF89733">
    <property type="entry name" value="L-sulfolactate dehydrogenase-like"/>
    <property type="match status" value="1"/>
</dbReference>
<evidence type="ECO:0000256" key="2">
    <source>
        <dbReference type="ARBA" id="ARBA00023002"/>
    </source>
</evidence>
<dbReference type="InterPro" id="IPR036111">
    <property type="entry name" value="Mal/L-sulfo/L-lacto_DH-like_sf"/>
</dbReference>
<dbReference type="PANTHER" id="PTHR11091:SF0">
    <property type="entry name" value="MALATE DEHYDROGENASE"/>
    <property type="match status" value="1"/>
</dbReference>
<dbReference type="InterPro" id="IPR043143">
    <property type="entry name" value="Mal/L-sulf/L-lact_DH-like_NADP"/>
</dbReference>
<keyword evidence="5" id="KW-1185">Reference proteome</keyword>
<protein>
    <submittedName>
        <fullName evidence="4">LDH2 family malate/lactate/ureidoglycolate dehydrogenase</fullName>
    </submittedName>
</protein>
<comment type="similarity">
    <text evidence="1">Belongs to the LDH2/MDH2 oxidoreductase family.</text>
</comment>
<evidence type="ECO:0000256" key="1">
    <source>
        <dbReference type="ARBA" id="ARBA00006056"/>
    </source>
</evidence>
<dbReference type="PANTHER" id="PTHR11091">
    <property type="entry name" value="OXIDOREDUCTASE-RELATED"/>
    <property type="match status" value="1"/>
</dbReference>
<gene>
    <name evidence="4" type="ORF">J2782_004444</name>
</gene>
<dbReference type="Gene3D" id="1.10.1530.10">
    <property type="match status" value="1"/>
</dbReference>
<dbReference type="RefSeq" id="WP_310016161.1">
    <property type="nucleotide sequence ID" value="NZ_JAVDQT010000014.1"/>
</dbReference>
<proteinExistence type="inferred from homology"/>
<dbReference type="Gene3D" id="3.30.1370.60">
    <property type="entry name" value="Hypothetical oxidoreductase yiak, domain 2"/>
    <property type="match status" value="1"/>
</dbReference>
<dbReference type="InterPro" id="IPR043144">
    <property type="entry name" value="Mal/L-sulf/L-lact_DH-like_ah"/>
</dbReference>